<dbReference type="STRING" id="308745.A0A0F8W1W2"/>
<feature type="compositionally biased region" description="Low complexity" evidence="1">
    <location>
        <begin position="788"/>
        <end position="818"/>
    </location>
</feature>
<feature type="region of interest" description="Disordered" evidence="1">
    <location>
        <begin position="788"/>
        <end position="828"/>
    </location>
</feature>
<keyword evidence="2" id="KW-1133">Transmembrane helix</keyword>
<proteinExistence type="predicted"/>
<dbReference type="PANTHER" id="PTHR23242">
    <property type="entry name" value="TRANSCRIPTION FACTOR HOXA13"/>
    <property type="match status" value="1"/>
</dbReference>
<sequence>MASSQNDHALDINDKAVGVKEKQLKLKRRNPIRWTVGLVVRLCIWYVLLTPFFRCPSRLSDLTGSSPRVCKPYLVVRSYVEPHIIPYYNTYGAPYVDTARPYVRVLNERVYTPAAHLTKQGYEKYGAPALDRAQTYGQQQWSSKVVPHIQSSRDKANVWYNAQVAPHVKCVTSTISPYYQRVHSAYWTALDGYILPFCARYQPFIGKTYSSGQGILTTRVMPFAQSTWSSAMYLVTNSLWPKISNLYSENVEPQLVKIGQRLASYREGSRIRTVIDDVDNSSEYLTTFAPPSVDVSKATSFTPSSSPDPTPTPSLSPAELAAQTREKIASDLEIWQRKFAVAAESGVEDLERRVKEIVGSYLASEVKANGESLATALEIAVEDQTSAVKSRINALAESLPFEEAPQEEETAAEKLLKAVRNAAISIRDRAHALRVWHISFEQELVQMVSAAVDSTLAVLDDVRDLGLQEIGMRWAWMDGVTYKDWEDYHALKGQMEDWKDKFRSVGLQHTAVEAAKALGEDTLSRGMDVAESAAKELARLKDVGRWKIAAREVSDDFDTRSSPPPPLPKPTPAEEEVTSGGDETTTSQPAPTENNPECDTENLAVETEHEPALGLDDEIVPDLDQDPLSPVKGEESSAPAPEPTEPSQASPTDHGTESETAQLKEETVPDLHQGTWGVAAAEVIADQDVVGDEFVPGQVHEDSEDIDNDILDTEATKLADELLAQSLDANEAADGGPEQPIASSPPALQPTPNEAVQDLLSDLLAGKDASYAEDILQKLNAIYELTKSASTPSPAPTDPVVDSPTLSSPQSPFSTSTSGQDESTSEDL</sequence>
<dbReference type="EMBL" id="JZBS01004162">
    <property type="protein sequence ID" value="KKK11900.1"/>
    <property type="molecule type" value="Genomic_DNA"/>
</dbReference>
<evidence type="ECO:0000256" key="2">
    <source>
        <dbReference type="SAM" id="Phobius"/>
    </source>
</evidence>
<dbReference type="PANTHER" id="PTHR23242:SF9">
    <property type="entry name" value="TRANSCRIPTION FACTOR HOXA13"/>
    <property type="match status" value="1"/>
</dbReference>
<feature type="region of interest" description="Disordered" evidence="1">
    <location>
        <begin position="296"/>
        <end position="317"/>
    </location>
</feature>
<feature type="compositionally biased region" description="Acidic residues" evidence="1">
    <location>
        <begin position="615"/>
        <end position="625"/>
    </location>
</feature>
<feature type="compositionally biased region" description="Pro residues" evidence="1">
    <location>
        <begin position="562"/>
        <end position="571"/>
    </location>
</feature>
<evidence type="ECO:0000256" key="1">
    <source>
        <dbReference type="SAM" id="MobiDB-lite"/>
    </source>
</evidence>
<feature type="compositionally biased region" description="Basic and acidic residues" evidence="1">
    <location>
        <begin position="654"/>
        <end position="669"/>
    </location>
</feature>
<feature type="region of interest" description="Disordered" evidence="1">
    <location>
        <begin position="554"/>
        <end position="674"/>
    </location>
</feature>
<dbReference type="OrthoDB" id="3260408at2759"/>
<comment type="caution">
    <text evidence="3">The sequence shown here is derived from an EMBL/GenBank/DDBJ whole genome shotgun (WGS) entry which is preliminary data.</text>
</comment>
<feature type="compositionally biased region" description="Polar residues" evidence="1">
    <location>
        <begin position="581"/>
        <end position="597"/>
    </location>
</feature>
<protein>
    <recommendedName>
        <fullName evidence="5">Transcription factor hoxa13</fullName>
    </recommendedName>
</protein>
<organism evidence="3 4">
    <name type="scientific">Aspergillus rambellii</name>
    <dbReference type="NCBI Taxonomy" id="308745"/>
    <lineage>
        <taxon>Eukaryota</taxon>
        <taxon>Fungi</taxon>
        <taxon>Dikarya</taxon>
        <taxon>Ascomycota</taxon>
        <taxon>Pezizomycotina</taxon>
        <taxon>Eurotiomycetes</taxon>
        <taxon>Eurotiomycetidae</taxon>
        <taxon>Eurotiales</taxon>
        <taxon>Aspergillaceae</taxon>
        <taxon>Aspergillus</taxon>
        <taxon>Aspergillus subgen. Nidulantes</taxon>
    </lineage>
</organism>
<keyword evidence="4" id="KW-1185">Reference proteome</keyword>
<feature type="region of interest" description="Disordered" evidence="1">
    <location>
        <begin position="723"/>
        <end position="754"/>
    </location>
</feature>
<evidence type="ECO:0000313" key="4">
    <source>
        <dbReference type="Proteomes" id="UP000034291"/>
    </source>
</evidence>
<keyword evidence="2" id="KW-0812">Transmembrane</keyword>
<reference evidence="3 4" key="1">
    <citation type="submission" date="2015-02" db="EMBL/GenBank/DDBJ databases">
        <title>Draft Genome Sequences of Two Closely-Related Aflatoxigenic Aspergillus Species Obtained from the Cote d'Ivoire.</title>
        <authorList>
            <person name="Moore G.G."/>
            <person name="Beltz S.B."/>
            <person name="Mack B.M."/>
        </authorList>
    </citation>
    <scope>NUCLEOTIDE SEQUENCE [LARGE SCALE GENOMIC DNA]</scope>
    <source>
        <strain evidence="3 4">SRRC1468</strain>
    </source>
</reference>
<name>A0A0F8W1W2_9EURO</name>
<evidence type="ECO:0000313" key="3">
    <source>
        <dbReference type="EMBL" id="KKK11900.1"/>
    </source>
</evidence>
<dbReference type="AlphaFoldDB" id="A0A0F8W1W2"/>
<evidence type="ECO:0008006" key="5">
    <source>
        <dbReference type="Google" id="ProtNLM"/>
    </source>
</evidence>
<keyword evidence="2" id="KW-0472">Membrane</keyword>
<accession>A0A0F8W1W2</accession>
<gene>
    <name evidence="3" type="ORF">ARAM_003786</name>
</gene>
<feature type="transmembrane region" description="Helical" evidence="2">
    <location>
        <begin position="32"/>
        <end position="53"/>
    </location>
</feature>
<dbReference type="Proteomes" id="UP000034291">
    <property type="component" value="Unassembled WGS sequence"/>
</dbReference>